<dbReference type="InterPro" id="IPR014546">
    <property type="entry name" value="UCP028440_lipidA_biosyn"/>
</dbReference>
<feature type="transmembrane region" description="Helical" evidence="1">
    <location>
        <begin position="52"/>
        <end position="73"/>
    </location>
</feature>
<evidence type="ECO:0000313" key="4">
    <source>
        <dbReference type="Proteomes" id="UP000481876"/>
    </source>
</evidence>
<dbReference type="GO" id="GO:0008915">
    <property type="term" value="F:lipid-A-disaccharide synthase activity"/>
    <property type="evidence" value="ECO:0007669"/>
    <property type="project" value="InterPro"/>
</dbReference>
<organism evidence="3 4">
    <name type="scientific">Brucella anthropi</name>
    <name type="common">Ochrobactrum anthropi</name>
    <dbReference type="NCBI Taxonomy" id="529"/>
    <lineage>
        <taxon>Bacteria</taxon>
        <taxon>Pseudomonadati</taxon>
        <taxon>Pseudomonadota</taxon>
        <taxon>Alphaproteobacteria</taxon>
        <taxon>Hyphomicrobiales</taxon>
        <taxon>Brucellaceae</taxon>
        <taxon>Brucella/Ochrobactrum group</taxon>
        <taxon>Brucella</taxon>
    </lineage>
</organism>
<comment type="caution">
    <text evidence="3">The sequence shown here is derived from an EMBL/GenBank/DDBJ whole genome shotgun (WGS) entry which is preliminary data.</text>
</comment>
<dbReference type="GO" id="GO:0016020">
    <property type="term" value="C:membrane"/>
    <property type="evidence" value="ECO:0007669"/>
    <property type="project" value="GOC"/>
</dbReference>
<dbReference type="EMBL" id="WBWS01000019">
    <property type="protein sequence ID" value="KAB2765974.1"/>
    <property type="molecule type" value="Genomic_DNA"/>
</dbReference>
<dbReference type="InterPro" id="IPR011499">
    <property type="entry name" value="Lipid_A_biosynth_N"/>
</dbReference>
<feature type="transmembrane region" description="Helical" evidence="1">
    <location>
        <begin position="20"/>
        <end position="40"/>
    </location>
</feature>
<keyword evidence="1" id="KW-1133">Transmembrane helix</keyword>
<evidence type="ECO:0000313" key="3">
    <source>
        <dbReference type="EMBL" id="KAB2765974.1"/>
    </source>
</evidence>
<dbReference type="RefSeq" id="WP_012091725.1">
    <property type="nucleotide sequence ID" value="NZ_CP008820.1"/>
</dbReference>
<dbReference type="GO" id="GO:0009245">
    <property type="term" value="P:lipid A biosynthetic process"/>
    <property type="evidence" value="ECO:0007669"/>
    <property type="project" value="InterPro"/>
</dbReference>
<evidence type="ECO:0000256" key="1">
    <source>
        <dbReference type="SAM" id="Phobius"/>
    </source>
</evidence>
<feature type="transmembrane region" description="Helical" evidence="1">
    <location>
        <begin position="79"/>
        <end position="99"/>
    </location>
</feature>
<dbReference type="OMA" id="RFVVQWI"/>
<accession>A0A011TVE8</accession>
<gene>
    <name evidence="3" type="ORF">F9L04_18165</name>
</gene>
<dbReference type="PIRSF" id="PIRSF028440">
    <property type="entry name" value="UCP_LAB_N"/>
    <property type="match status" value="1"/>
</dbReference>
<reference evidence="3 4" key="1">
    <citation type="submission" date="2019-09" db="EMBL/GenBank/DDBJ databases">
        <title>Taxonomic organization of the family Brucellaceae based on a phylogenomic approach.</title>
        <authorList>
            <person name="Leclercq S."/>
            <person name="Cloeckaert A."/>
            <person name="Zygmunt M.S."/>
        </authorList>
    </citation>
    <scope>NUCLEOTIDE SEQUENCE [LARGE SCALE GENOMIC DNA]</scope>
    <source>
        <strain evidence="3 4">LMG 3313</strain>
    </source>
</reference>
<dbReference type="AlphaFoldDB" id="A0A011TVE8"/>
<evidence type="ECO:0000259" key="2">
    <source>
        <dbReference type="SMART" id="SM01259"/>
    </source>
</evidence>
<protein>
    <recommendedName>
        <fullName evidence="2">Lipid A biosynthesis N-terminal domain-containing protein</fullName>
    </recommendedName>
</protein>
<keyword evidence="1" id="KW-0472">Membrane</keyword>
<keyword evidence="1" id="KW-0812">Transmembrane</keyword>
<name>A0A011TVE8_BRUAN</name>
<dbReference type="SMART" id="SM01259">
    <property type="entry name" value="LAB_N"/>
    <property type="match status" value="1"/>
</dbReference>
<dbReference type="Pfam" id="PF07578">
    <property type="entry name" value="LAB_N"/>
    <property type="match status" value="1"/>
</dbReference>
<dbReference type="Proteomes" id="UP000481876">
    <property type="component" value="Unassembled WGS sequence"/>
</dbReference>
<proteinExistence type="predicted"/>
<dbReference type="Gene3D" id="1.20.1280.290">
    <property type="match status" value="1"/>
</dbReference>
<feature type="domain" description="Lipid A biosynthesis N-terminal" evidence="2">
    <location>
        <begin position="26"/>
        <end position="97"/>
    </location>
</feature>
<dbReference type="KEGG" id="oah:DR92_1197"/>
<sequence length="109" mass="12517">MTDIFNSLSQWLHEVFVAQWDGWIVLGFVAQACFTMRFVVQWLASEKAKRSVMPVAFWFFSLFGGTLLLIYAIQRKDPVFIAGQGLGLIVYVRNLWLIANEKKRLTAGE</sequence>